<gene>
    <name evidence="2" type="primary">spop-b_57</name>
    <name evidence="2" type="ORF">CEXT_528331</name>
</gene>
<dbReference type="Gene3D" id="3.30.710.10">
    <property type="entry name" value="Potassium Channel Kv1.1, Chain A"/>
    <property type="match status" value="1"/>
</dbReference>
<organism evidence="2 3">
    <name type="scientific">Caerostris extrusa</name>
    <name type="common">Bark spider</name>
    <name type="synonym">Caerostris bankana</name>
    <dbReference type="NCBI Taxonomy" id="172846"/>
    <lineage>
        <taxon>Eukaryota</taxon>
        <taxon>Metazoa</taxon>
        <taxon>Ecdysozoa</taxon>
        <taxon>Arthropoda</taxon>
        <taxon>Chelicerata</taxon>
        <taxon>Arachnida</taxon>
        <taxon>Araneae</taxon>
        <taxon>Araneomorphae</taxon>
        <taxon>Entelegynae</taxon>
        <taxon>Araneoidea</taxon>
        <taxon>Araneidae</taxon>
        <taxon>Caerostris</taxon>
    </lineage>
</organism>
<dbReference type="EMBL" id="BPLR01010403">
    <property type="protein sequence ID" value="GIY39097.1"/>
    <property type="molecule type" value="Genomic_DNA"/>
</dbReference>
<dbReference type="InterPro" id="IPR011333">
    <property type="entry name" value="SKP1/BTB/POZ_sf"/>
</dbReference>
<reference evidence="2 3" key="1">
    <citation type="submission" date="2021-06" db="EMBL/GenBank/DDBJ databases">
        <title>Caerostris extrusa draft genome.</title>
        <authorList>
            <person name="Kono N."/>
            <person name="Arakawa K."/>
        </authorList>
    </citation>
    <scope>NUCLEOTIDE SEQUENCE [LARGE SCALE GENOMIC DNA]</scope>
</reference>
<name>A0AAV4T0E8_CAEEX</name>
<evidence type="ECO:0000313" key="2">
    <source>
        <dbReference type="EMBL" id="GIY39097.1"/>
    </source>
</evidence>
<keyword evidence="3" id="KW-1185">Reference proteome</keyword>
<accession>A0AAV4T0E8</accession>
<dbReference type="Gene3D" id="1.25.40.420">
    <property type="match status" value="1"/>
</dbReference>
<proteinExistence type="predicted"/>
<comment type="caution">
    <text evidence="2">The sequence shown here is derived from an EMBL/GenBank/DDBJ whole genome shotgun (WGS) entry which is preliminary data.</text>
</comment>
<evidence type="ECO:0000313" key="3">
    <source>
        <dbReference type="Proteomes" id="UP001054945"/>
    </source>
</evidence>
<sequence length="487" mass="55878">MGFTVQWALTNPRYVWHAVRESIHSPAFVVDALEGTKWSLGLCGKRLSDENHFEYCLFREGDCDVGVEEIEVNYELSLLRADGSVLEKGETMNRSFRKGGTCGTGVHVTPGNRTTLKRLGFTKDTLTTRCRMWRPDGKATENVHCFVRTRVEEEKRSFVWNIEKFSTLRASQKTTYTMKSFMTNEPLMKVNHSLVYKGIYPGLIQFKFTAANYVKMKFLEIRLFTLDTKGNRTEFLKRQNLFCDGEIFYVILSWFVTENQFLEAKKMYFPDDVFSLLGECTFSTGTVHQQIEAVHYGDFPLQTKLPGSKCPGAEARAETSTSVSEKNRKSSFNHGPMSDAKLKNETCSFPTHKNVVGSAVFEGRLSNDANESVCNDDDTARRMLEYMRTADVDKLNWKSACRFYTYDKKYQVLKERCRSYLKTNLLPNNACEALVLADRHCDEDLKGSVQQFILKHSKEVIDSAQWDSLMKTDIHLAAETMRLKCKE</sequence>
<dbReference type="PANTHER" id="PTHR24413">
    <property type="entry name" value="SPECKLE-TYPE POZ PROTEIN"/>
    <property type="match status" value="1"/>
</dbReference>
<feature type="region of interest" description="Disordered" evidence="1">
    <location>
        <begin position="310"/>
        <end position="335"/>
    </location>
</feature>
<protein>
    <submittedName>
        <fullName evidence="2">Speckle-type POZ protein B</fullName>
    </submittedName>
</protein>
<dbReference type="Proteomes" id="UP001054945">
    <property type="component" value="Unassembled WGS sequence"/>
</dbReference>
<dbReference type="AlphaFoldDB" id="A0AAV4T0E8"/>
<evidence type="ECO:0000256" key="1">
    <source>
        <dbReference type="SAM" id="MobiDB-lite"/>
    </source>
</evidence>